<accession>A0A7Z9D610</accession>
<dbReference type="Pfam" id="PF14155">
    <property type="entry name" value="DUF4307"/>
    <property type="match status" value="1"/>
</dbReference>
<dbReference type="RefSeq" id="WP_126499672.1">
    <property type="nucleotide sequence ID" value="NZ_CAUUVT010000005.1"/>
</dbReference>
<reference evidence="3 4" key="1">
    <citation type="submission" date="2018-12" db="EMBL/GenBank/DDBJ databases">
        <authorList>
            <consortium name="Pathogen Informatics"/>
        </authorList>
    </citation>
    <scope>NUCLEOTIDE SEQUENCE [LARGE SCALE GENOMIC DNA]</scope>
    <source>
        <strain evidence="3 4">NCTC10207</strain>
    </source>
</reference>
<keyword evidence="2" id="KW-0472">Membrane</keyword>
<evidence type="ECO:0008006" key="5">
    <source>
        <dbReference type="Google" id="ProtNLM"/>
    </source>
</evidence>
<evidence type="ECO:0000313" key="3">
    <source>
        <dbReference type="EMBL" id="VEI22430.1"/>
    </source>
</evidence>
<protein>
    <recommendedName>
        <fullName evidence="5">DUF4307 domain-containing protein</fullName>
    </recommendedName>
</protein>
<evidence type="ECO:0000256" key="2">
    <source>
        <dbReference type="SAM" id="Phobius"/>
    </source>
</evidence>
<sequence length="160" mass="17277">MTADARRHHPAVEETPKISATGAPASPNLADRYGRSPRPRRTVPTRLWVALAVVVTLLAGAFVFWVQADAAARPSARDTGFTLVSHDEASGEFELSKNPHDAAICSVKALNSSRVPVGWTEVEIPPNTAEQGNERVSRHSVSLRILSEATTVTVDSCRKK</sequence>
<proteinExistence type="predicted"/>
<dbReference type="AlphaFoldDB" id="A0A7Z9D610"/>
<dbReference type="EMBL" id="LR134479">
    <property type="protein sequence ID" value="VEI22430.1"/>
    <property type="molecule type" value="Genomic_DNA"/>
</dbReference>
<dbReference type="InterPro" id="IPR025443">
    <property type="entry name" value="DUF4307"/>
</dbReference>
<evidence type="ECO:0000313" key="4">
    <source>
        <dbReference type="Proteomes" id="UP000282386"/>
    </source>
</evidence>
<gene>
    <name evidence="3" type="ORF">NCTC10207_00506</name>
</gene>
<name>A0A7Z9D610_9MICC</name>
<dbReference type="Proteomes" id="UP000282386">
    <property type="component" value="Chromosome"/>
</dbReference>
<organism evidence="3 4">
    <name type="scientific">Rothia aeria</name>
    <dbReference type="NCBI Taxonomy" id="172042"/>
    <lineage>
        <taxon>Bacteria</taxon>
        <taxon>Bacillati</taxon>
        <taxon>Actinomycetota</taxon>
        <taxon>Actinomycetes</taxon>
        <taxon>Micrococcales</taxon>
        <taxon>Micrococcaceae</taxon>
        <taxon>Rothia</taxon>
    </lineage>
</organism>
<evidence type="ECO:0000256" key="1">
    <source>
        <dbReference type="SAM" id="MobiDB-lite"/>
    </source>
</evidence>
<feature type="transmembrane region" description="Helical" evidence="2">
    <location>
        <begin position="47"/>
        <end position="66"/>
    </location>
</feature>
<feature type="region of interest" description="Disordered" evidence="1">
    <location>
        <begin position="1"/>
        <end position="38"/>
    </location>
</feature>
<keyword evidence="2" id="KW-0812">Transmembrane</keyword>
<keyword evidence="2" id="KW-1133">Transmembrane helix</keyword>